<evidence type="ECO:0000256" key="1">
    <source>
        <dbReference type="ARBA" id="ARBA00004141"/>
    </source>
</evidence>
<gene>
    <name evidence="9" type="ORF">EBB59_05415</name>
</gene>
<evidence type="ECO:0000259" key="8">
    <source>
        <dbReference type="Pfam" id="PF12821"/>
    </source>
</evidence>
<dbReference type="EMBL" id="RFLY01000006">
    <property type="protein sequence ID" value="RMH93324.1"/>
    <property type="molecule type" value="Genomic_DNA"/>
</dbReference>
<keyword evidence="2 6" id="KW-0812">Transmembrane</keyword>
<proteinExistence type="inferred from homology"/>
<feature type="transmembrane region" description="Helical" evidence="6">
    <location>
        <begin position="355"/>
        <end position="374"/>
    </location>
</feature>
<organism evidence="9 10">
    <name type="scientific">Solilutibacter pythonis</name>
    <dbReference type="NCBI Taxonomy" id="2483112"/>
    <lineage>
        <taxon>Bacteria</taxon>
        <taxon>Pseudomonadati</taxon>
        <taxon>Pseudomonadota</taxon>
        <taxon>Gammaproteobacteria</taxon>
        <taxon>Lysobacterales</taxon>
        <taxon>Lysobacteraceae</taxon>
        <taxon>Solilutibacter</taxon>
    </lineage>
</organism>
<dbReference type="Pfam" id="PF12821">
    <property type="entry name" value="ThrE_2"/>
    <property type="match status" value="1"/>
</dbReference>
<dbReference type="GO" id="GO:0022857">
    <property type="term" value="F:transmembrane transporter activity"/>
    <property type="evidence" value="ECO:0007669"/>
    <property type="project" value="InterPro"/>
</dbReference>
<evidence type="ECO:0000256" key="3">
    <source>
        <dbReference type="ARBA" id="ARBA00022989"/>
    </source>
</evidence>
<accession>A0A3M2I4Z3</accession>
<evidence type="ECO:0000313" key="9">
    <source>
        <dbReference type="EMBL" id="RMH93324.1"/>
    </source>
</evidence>
<dbReference type="InterPro" id="IPR024528">
    <property type="entry name" value="ThrE_2"/>
</dbReference>
<comment type="subcellular location">
    <subcellularLocation>
        <location evidence="1">Membrane</location>
        <topology evidence="1">Multi-pass membrane protein</topology>
    </subcellularLocation>
</comment>
<comment type="similarity">
    <text evidence="5">Belongs to the ThrE exporter (TC 2.A.79) family.</text>
</comment>
<evidence type="ECO:0000313" key="10">
    <source>
        <dbReference type="Proteomes" id="UP000275012"/>
    </source>
</evidence>
<feature type="transmembrane region" description="Helical" evidence="6">
    <location>
        <begin position="276"/>
        <end position="294"/>
    </location>
</feature>
<feature type="domain" description="Threonine/serine exporter-like N-terminal" evidence="7">
    <location>
        <begin position="17"/>
        <end position="258"/>
    </location>
</feature>
<feature type="transmembrane region" description="Helical" evidence="6">
    <location>
        <begin position="235"/>
        <end position="256"/>
    </location>
</feature>
<dbReference type="RefSeq" id="WP_122101128.1">
    <property type="nucleotide sequence ID" value="NZ_RFLY01000006.1"/>
</dbReference>
<protein>
    <submittedName>
        <fullName evidence="9">Threonine/serine exporter family protein</fullName>
    </submittedName>
</protein>
<evidence type="ECO:0000259" key="7">
    <source>
        <dbReference type="Pfam" id="PF06738"/>
    </source>
</evidence>
<evidence type="ECO:0000256" key="2">
    <source>
        <dbReference type="ARBA" id="ARBA00022692"/>
    </source>
</evidence>
<dbReference type="AlphaFoldDB" id="A0A3M2I4Z3"/>
<sequence length="414" mass="44285">MSPNSLSSAPWPARVAFITELAERLHAYGTTAQRLEGALLAVSSRLSVECEPWINPTGMILTFRDPDDPNTNDITRVIRLPPGDTDLCRLVRVDRIAEDVLTGRIGIIKGHAELERLDRVPTRRWQLMQVLAFSMVAGGVAMLLRMPWLDVATATFAGLCIGLLDYAVSRQPLLRESMEALAAMLAATLAVLVAGLIAPLNLNTVIIASVIVLLPGMALTNAINELTSQHLVAGTARFAGAVSTILKLTIGTMIALTMAEWSGLEPMVLFSRPQPFWVEGLGLLVSCYAFAVAFRASRRDYPLVMCAAAAGYLISRLAGEAMGSAVGVFLSALGLTVAGNLYARFSNRPGALIRVPGIILLVPGSVSFRGLMTLMQQQDMSAGQAALMAVLNILLALIAGLMFGNLLAPPRRNL</sequence>
<feature type="transmembrane region" description="Helical" evidence="6">
    <location>
        <begin position="386"/>
        <end position="408"/>
    </location>
</feature>
<comment type="caution">
    <text evidence="9">The sequence shown here is derived from an EMBL/GenBank/DDBJ whole genome shotgun (WGS) entry which is preliminary data.</text>
</comment>
<evidence type="ECO:0000256" key="6">
    <source>
        <dbReference type="SAM" id="Phobius"/>
    </source>
</evidence>
<evidence type="ECO:0000256" key="4">
    <source>
        <dbReference type="ARBA" id="ARBA00023136"/>
    </source>
</evidence>
<dbReference type="GO" id="GO:0016020">
    <property type="term" value="C:membrane"/>
    <property type="evidence" value="ECO:0007669"/>
    <property type="project" value="UniProtKB-SubCell"/>
</dbReference>
<dbReference type="Pfam" id="PF06738">
    <property type="entry name" value="ThrE"/>
    <property type="match status" value="1"/>
</dbReference>
<keyword evidence="4 6" id="KW-0472">Membrane</keyword>
<dbReference type="PANTHER" id="PTHR31082">
    <property type="entry name" value="PHEROMONE-REGULATED MEMBRANE PROTEIN 10"/>
    <property type="match status" value="1"/>
</dbReference>
<feature type="domain" description="Threonine/Serine exporter ThrE" evidence="8">
    <location>
        <begin position="284"/>
        <end position="404"/>
    </location>
</feature>
<dbReference type="PANTHER" id="PTHR31082:SF4">
    <property type="entry name" value="PHEROMONE-REGULATED MEMBRANE PROTEIN 10"/>
    <property type="match status" value="1"/>
</dbReference>
<dbReference type="OrthoDB" id="1490274at2"/>
<keyword evidence="3 6" id="KW-1133">Transmembrane helix</keyword>
<keyword evidence="10" id="KW-1185">Reference proteome</keyword>
<feature type="transmembrane region" description="Helical" evidence="6">
    <location>
        <begin position="151"/>
        <end position="168"/>
    </location>
</feature>
<reference evidence="9 10" key="1">
    <citation type="submission" date="2018-10" db="EMBL/GenBank/DDBJ databases">
        <title>Proposal of Lysobacter pythonis sp. nov. isolated from royal pythons (Python regius).</title>
        <authorList>
            <person name="Hans-Juergen B."/>
            <person name="Huptas C."/>
            <person name="Sandra B."/>
            <person name="Igor L."/>
            <person name="Joachim S."/>
            <person name="Siegfried S."/>
            <person name="Mareike W."/>
            <person name="Peter K."/>
        </authorList>
    </citation>
    <scope>NUCLEOTIDE SEQUENCE [LARGE SCALE GENOMIC DNA]</scope>
    <source>
        <strain evidence="9 10">4284/11</strain>
    </source>
</reference>
<dbReference type="InterPro" id="IPR010619">
    <property type="entry name" value="ThrE-like_N"/>
</dbReference>
<feature type="transmembrane region" description="Helical" evidence="6">
    <location>
        <begin position="204"/>
        <end position="223"/>
    </location>
</feature>
<feature type="transmembrane region" description="Helical" evidence="6">
    <location>
        <begin position="180"/>
        <end position="198"/>
    </location>
</feature>
<feature type="transmembrane region" description="Helical" evidence="6">
    <location>
        <begin position="325"/>
        <end position="343"/>
    </location>
</feature>
<dbReference type="InterPro" id="IPR051361">
    <property type="entry name" value="ThrE/Ser_Exporter"/>
</dbReference>
<feature type="transmembrane region" description="Helical" evidence="6">
    <location>
        <begin position="301"/>
        <end position="319"/>
    </location>
</feature>
<name>A0A3M2I4Z3_9GAMM</name>
<evidence type="ECO:0000256" key="5">
    <source>
        <dbReference type="ARBA" id="ARBA00034125"/>
    </source>
</evidence>
<dbReference type="Proteomes" id="UP000275012">
    <property type="component" value="Unassembled WGS sequence"/>
</dbReference>